<dbReference type="RefSeq" id="WP_192478260.1">
    <property type="nucleotide sequence ID" value="NZ_VKME01000008.1"/>
</dbReference>
<name>A0A8I0MJR5_CITAM</name>
<comment type="caution">
    <text evidence="2">The sequence shown here is derived from an EMBL/GenBank/DDBJ whole genome shotgun (WGS) entry which is preliminary data.</text>
</comment>
<dbReference type="EMBL" id="VKME01000008">
    <property type="protein sequence ID" value="MBE0128167.1"/>
    <property type="molecule type" value="Genomic_DNA"/>
</dbReference>
<feature type="signal peptide" evidence="1">
    <location>
        <begin position="1"/>
        <end position="20"/>
    </location>
</feature>
<proteinExistence type="predicted"/>
<protein>
    <submittedName>
        <fullName evidence="2">Uncharacterized protein</fullName>
    </submittedName>
</protein>
<evidence type="ECO:0000256" key="1">
    <source>
        <dbReference type="SAM" id="SignalP"/>
    </source>
</evidence>
<dbReference type="AlphaFoldDB" id="A0A8I0MJR5"/>
<gene>
    <name evidence="2" type="ORF">FOT72_09120</name>
</gene>
<reference evidence="2" key="1">
    <citation type="submission" date="2019-07" db="EMBL/GenBank/DDBJ databases">
        <title>KPC-2 carbapenem resistent Enterobacterales isolates from Germany.</title>
        <authorList>
            <person name="Yao Y."/>
            <person name="Falgenhauer L."/>
            <person name="Imirzalioglu C."/>
            <person name="Chakraborty T."/>
        </authorList>
    </citation>
    <scope>NUCLEOTIDE SEQUENCE</scope>
    <source>
        <strain evidence="2">CA13304</strain>
    </source>
</reference>
<evidence type="ECO:0000313" key="2">
    <source>
        <dbReference type="EMBL" id="MBE0128167.1"/>
    </source>
</evidence>
<evidence type="ECO:0000313" key="3">
    <source>
        <dbReference type="Proteomes" id="UP000656723"/>
    </source>
</evidence>
<sequence length="88" mass="9540">MKLKVIVFVSAIAVTGSALADDIMKAEFNSLQECLSAIKVNGGEPLKIVQDTPDKVTGKLPNNEVFGCEKKETGTKGTYFEGWFTVKN</sequence>
<dbReference type="Proteomes" id="UP000656723">
    <property type="component" value="Unassembled WGS sequence"/>
</dbReference>
<accession>A0A8I0MJR5</accession>
<organism evidence="2 3">
    <name type="scientific">Citrobacter amalonaticus</name>
    <dbReference type="NCBI Taxonomy" id="35703"/>
    <lineage>
        <taxon>Bacteria</taxon>
        <taxon>Pseudomonadati</taxon>
        <taxon>Pseudomonadota</taxon>
        <taxon>Gammaproteobacteria</taxon>
        <taxon>Enterobacterales</taxon>
        <taxon>Enterobacteriaceae</taxon>
        <taxon>Citrobacter</taxon>
    </lineage>
</organism>
<keyword evidence="1" id="KW-0732">Signal</keyword>
<feature type="chain" id="PRO_5034996966" evidence="1">
    <location>
        <begin position="21"/>
        <end position="88"/>
    </location>
</feature>